<evidence type="ECO:0000313" key="1">
    <source>
        <dbReference type="EMBL" id="PDO11273.1"/>
    </source>
</evidence>
<proteinExistence type="predicted"/>
<accession>A0A2A6E2R5</accession>
<evidence type="ECO:0008006" key="3">
    <source>
        <dbReference type="Google" id="ProtNLM"/>
    </source>
</evidence>
<reference evidence="1 2" key="1">
    <citation type="submission" date="2016-12" db="EMBL/GenBank/DDBJ databases">
        <title>Candidatus Reconcilibacillus cellulovorans genome.</title>
        <authorList>
            <person name="Kolinko S."/>
            <person name="Wu Y.-W."/>
            <person name="Tachea F."/>
            <person name="Denzel E."/>
            <person name="Hiras J."/>
            <person name="Baecker N."/>
            <person name="Chan L.J."/>
            <person name="Eichorst S.A."/>
            <person name="Frey D."/>
            <person name="Adams P.D."/>
            <person name="Pray T."/>
            <person name="Tanjore D."/>
            <person name="Petzold C.J."/>
            <person name="Gladden J.M."/>
            <person name="Simmons B.A."/>
            <person name="Singer S.W."/>
        </authorList>
    </citation>
    <scope>NUCLEOTIDE SEQUENCE [LARGE SCALE GENOMIC DNA]</scope>
    <source>
        <strain evidence="1">JTherm</strain>
    </source>
</reference>
<dbReference type="AlphaFoldDB" id="A0A2A6E2R5"/>
<gene>
    <name evidence="1" type="ORF">BLM47_03100</name>
</gene>
<protein>
    <recommendedName>
        <fullName evidence="3">Metal-binding protein</fullName>
    </recommendedName>
</protein>
<comment type="caution">
    <text evidence="1">The sequence shown here is derived from an EMBL/GenBank/DDBJ whole genome shotgun (WGS) entry which is preliminary data.</text>
</comment>
<sequence>MLLNVRELAAKKQRIDLRAELPIDGVFEGRRDAASCGPVEALLTAEAVSGVVEVRGTLVAGVEYVCARCLCSYCRRMIVPFAESFALESDWSEDDETLRPVDDDRIDLRPYIEEALQLALPFVPLCCEDCRGLTPDGVNRNVYLDADDGLRIDPRWEALKSWRWKTGGPDG</sequence>
<dbReference type="InterPro" id="IPR003772">
    <property type="entry name" value="YceD"/>
</dbReference>
<dbReference type="Proteomes" id="UP000243688">
    <property type="component" value="Unassembled WGS sequence"/>
</dbReference>
<organism evidence="1 2">
    <name type="scientific">Candidatus Reconcilbacillus cellulovorans</name>
    <dbReference type="NCBI Taxonomy" id="1906605"/>
    <lineage>
        <taxon>Bacteria</taxon>
        <taxon>Bacillati</taxon>
        <taxon>Bacillota</taxon>
        <taxon>Bacilli</taxon>
        <taxon>Bacillales</taxon>
        <taxon>Paenibacillaceae</taxon>
        <taxon>Candidatus Reconcilbacillus</taxon>
    </lineage>
</organism>
<evidence type="ECO:0000313" key="2">
    <source>
        <dbReference type="Proteomes" id="UP000243688"/>
    </source>
</evidence>
<dbReference type="Pfam" id="PF02620">
    <property type="entry name" value="YceD"/>
    <property type="match status" value="1"/>
</dbReference>
<name>A0A2A6E2R5_9BACL</name>
<dbReference type="EMBL" id="MOXJ01000004">
    <property type="protein sequence ID" value="PDO11273.1"/>
    <property type="molecule type" value="Genomic_DNA"/>
</dbReference>